<protein>
    <submittedName>
        <fullName evidence="1">Uncharacterized protein</fullName>
    </submittedName>
</protein>
<reference evidence="1" key="1">
    <citation type="submission" date="2015-10" db="EMBL/GenBank/DDBJ databases">
        <authorList>
            <person name="Gilbert D.G."/>
        </authorList>
    </citation>
    <scope>NUCLEOTIDE SEQUENCE</scope>
</reference>
<accession>A0A160VJ66</accession>
<name>A0A160VJ66_9ZZZZ</name>
<proteinExistence type="predicted"/>
<organism evidence="1">
    <name type="scientific">hydrothermal vent metagenome</name>
    <dbReference type="NCBI Taxonomy" id="652676"/>
    <lineage>
        <taxon>unclassified sequences</taxon>
        <taxon>metagenomes</taxon>
        <taxon>ecological metagenomes</taxon>
    </lineage>
</organism>
<dbReference type="EMBL" id="FAXC01000465">
    <property type="protein sequence ID" value="CUV10682.1"/>
    <property type="molecule type" value="Genomic_DNA"/>
</dbReference>
<evidence type="ECO:0000313" key="1">
    <source>
        <dbReference type="EMBL" id="CUV10682.1"/>
    </source>
</evidence>
<dbReference type="AlphaFoldDB" id="A0A160VJ66"/>
<gene>
    <name evidence="1" type="ORF">MGWOODY_Mmi1510</name>
</gene>
<sequence>MKKPLFLIFIIYFNVIVFGQEVVFKGQFWSNNLYSDDALKEQSSFETQLGYIPTISYLRYLSDEKLFDIEWAYRINRIYSGDALFSSVERPYRGWVRYSTSKMEARLGLQKIAFGPAQVLRPTSWFDTIDLRDPTGQTDGVEAFRLRIFPSNSLSLWSWVINSNSDTLSYGGRLEVTTLGGDWGLTLHQDPVASRKQVGLLPIVMSEPNTRAAIDYRYDGFVGLWFEGASLFSSVDYHSNYDRYNLLTLGGDFTFPIGNGILVMTESMQIYGTTRTDYDIASEETIEQTYTVFMASMPVGLLHRFMAVAQLDWEGKQTYYYWHWGITYDRFSLNFSLSSNPKRIDYALEDEYLPTSLAGFGNGLQFAFIYNH</sequence>